<dbReference type="InterPro" id="IPR027417">
    <property type="entry name" value="P-loop_NTPase"/>
</dbReference>
<dbReference type="InterPro" id="IPR027065">
    <property type="entry name" value="Lon_Prtase"/>
</dbReference>
<dbReference type="GO" id="GO:0016887">
    <property type="term" value="F:ATP hydrolysis activity"/>
    <property type="evidence" value="ECO:0007669"/>
    <property type="project" value="InterPro"/>
</dbReference>
<dbReference type="InterPro" id="IPR003959">
    <property type="entry name" value="ATPase_AAA_core"/>
</dbReference>
<evidence type="ECO:0000313" key="5">
    <source>
        <dbReference type="Proteomes" id="UP000288972"/>
    </source>
</evidence>
<dbReference type="GO" id="GO:0005524">
    <property type="term" value="F:ATP binding"/>
    <property type="evidence" value="ECO:0007669"/>
    <property type="project" value="InterPro"/>
</dbReference>
<dbReference type="SUPFAM" id="SSF52540">
    <property type="entry name" value="P-loop containing nucleoside triphosphate hydrolases"/>
    <property type="match status" value="1"/>
</dbReference>
<evidence type="ECO:0000259" key="2">
    <source>
        <dbReference type="SMART" id="SM00382"/>
    </source>
</evidence>
<gene>
    <name evidence="4" type="ORF">EAS56_24435</name>
    <name evidence="3" type="ORF">XH91_02545</name>
</gene>
<dbReference type="AlphaFoldDB" id="A0AAE5WWS0"/>
<reference evidence="4 6" key="2">
    <citation type="submission" date="2018-10" db="EMBL/GenBank/DDBJ databases">
        <title>Bradyrhizobium sp. nov., effective nodules isolated from peanut in China.</title>
        <authorList>
            <person name="Li Y."/>
        </authorList>
    </citation>
    <scope>NUCLEOTIDE SEQUENCE [LARGE SCALE GENOMIC DNA]</scope>
    <source>
        <strain evidence="4 6">CCBAU 53426</strain>
    </source>
</reference>
<name>A0AAE5WWS0_9BRAD</name>
<reference evidence="3 5" key="1">
    <citation type="submission" date="2018-06" db="EMBL/GenBank/DDBJ databases">
        <title>Comparative genomics of rhizobia nodulating Arachis hypogaea in China.</title>
        <authorList>
            <person name="Li Y."/>
        </authorList>
    </citation>
    <scope>NUCLEOTIDE SEQUENCE [LARGE SCALE GENOMIC DNA]</scope>
    <source>
        <strain evidence="3 5">CCBAU 51670</strain>
    </source>
</reference>
<dbReference type="RefSeq" id="WP_128949131.1">
    <property type="nucleotide sequence ID" value="NZ_CP030053.1"/>
</dbReference>
<accession>A0AAE5WWS0</accession>
<dbReference type="PANTHER" id="PTHR43718:SF2">
    <property type="entry name" value="LON PROTEASE HOMOLOG, MITOCHONDRIAL"/>
    <property type="match status" value="1"/>
</dbReference>
<feature type="compositionally biased region" description="Acidic residues" evidence="1">
    <location>
        <begin position="11"/>
        <end position="20"/>
    </location>
</feature>
<dbReference type="KEGG" id="bgz:XH91_02545"/>
<dbReference type="Proteomes" id="UP000290401">
    <property type="component" value="Unassembled WGS sequence"/>
</dbReference>
<feature type="domain" description="AAA+ ATPase" evidence="2">
    <location>
        <begin position="307"/>
        <end position="453"/>
    </location>
</feature>
<dbReference type="PANTHER" id="PTHR43718">
    <property type="entry name" value="LON PROTEASE"/>
    <property type="match status" value="1"/>
</dbReference>
<evidence type="ECO:0000313" key="6">
    <source>
        <dbReference type="Proteomes" id="UP000290401"/>
    </source>
</evidence>
<evidence type="ECO:0000256" key="1">
    <source>
        <dbReference type="SAM" id="MobiDB-lite"/>
    </source>
</evidence>
<feature type="compositionally biased region" description="Basic and acidic residues" evidence="1">
    <location>
        <begin position="1"/>
        <end position="10"/>
    </location>
</feature>
<dbReference type="Proteomes" id="UP000288972">
    <property type="component" value="Chromosome"/>
</dbReference>
<dbReference type="GO" id="GO:0004252">
    <property type="term" value="F:serine-type endopeptidase activity"/>
    <property type="evidence" value="ECO:0007669"/>
    <property type="project" value="InterPro"/>
</dbReference>
<dbReference type="SMART" id="SM00382">
    <property type="entry name" value="AAA"/>
    <property type="match status" value="1"/>
</dbReference>
<dbReference type="Pfam" id="PF00004">
    <property type="entry name" value="AAA"/>
    <property type="match status" value="1"/>
</dbReference>
<feature type="region of interest" description="Disordered" evidence="1">
    <location>
        <begin position="1"/>
        <end position="30"/>
    </location>
</feature>
<protein>
    <submittedName>
        <fullName evidence="3 4">ATPase</fullName>
    </submittedName>
</protein>
<dbReference type="EMBL" id="CP030053">
    <property type="protein sequence ID" value="QAU44345.1"/>
    <property type="molecule type" value="Genomic_DNA"/>
</dbReference>
<proteinExistence type="predicted"/>
<dbReference type="GO" id="GO:0006515">
    <property type="term" value="P:protein quality control for misfolded or incompletely synthesized proteins"/>
    <property type="evidence" value="ECO:0007669"/>
    <property type="project" value="TreeGrafter"/>
</dbReference>
<evidence type="ECO:0000313" key="3">
    <source>
        <dbReference type="EMBL" id="QAU44345.1"/>
    </source>
</evidence>
<feature type="region of interest" description="Disordered" evidence="1">
    <location>
        <begin position="208"/>
        <end position="233"/>
    </location>
</feature>
<organism evidence="3 5">
    <name type="scientific">Bradyrhizobium guangzhouense</name>
    <dbReference type="NCBI Taxonomy" id="1325095"/>
    <lineage>
        <taxon>Bacteria</taxon>
        <taxon>Pseudomonadati</taxon>
        <taxon>Pseudomonadota</taxon>
        <taxon>Alphaproteobacteria</taxon>
        <taxon>Hyphomicrobiales</taxon>
        <taxon>Nitrobacteraceae</taxon>
        <taxon>Bradyrhizobium</taxon>
    </lineage>
</organism>
<evidence type="ECO:0000313" key="4">
    <source>
        <dbReference type="EMBL" id="RXH10085.1"/>
    </source>
</evidence>
<dbReference type="Gene3D" id="3.40.50.300">
    <property type="entry name" value="P-loop containing nucleotide triphosphate hydrolases"/>
    <property type="match status" value="1"/>
</dbReference>
<dbReference type="EMBL" id="RDQZ01000022">
    <property type="protein sequence ID" value="RXH10085.1"/>
    <property type="molecule type" value="Genomic_DNA"/>
</dbReference>
<dbReference type="GO" id="GO:0004176">
    <property type="term" value="F:ATP-dependent peptidase activity"/>
    <property type="evidence" value="ECO:0007669"/>
    <property type="project" value="InterPro"/>
</dbReference>
<sequence length="522" mass="57971">MSSTGDKNDDFDLPTVESDDVLTGAAADSADSEDQLKGLPRVLRYAKLIGDHASHIEKRLIAEIHELCPDLVMNVGSDVPLEVDAGLALATELDRRAVKDNDPNLRSLSDSVRLLCLPAPREGLHSKHYFRVAKALLLAFENIRSRDDRLCCEIERFVFGWAALPTCAHMVVEHESAAANALRLGSRMVDYRIAAAWKEGFESQKEALRSATNAAQKDAEPLPRNASDDDNLPPDHVIVARLSADEMKNFRVKELLGPLKNVVNVPLPLVTVPPLHEVRHKLLLEFPYAERVIDLVLSDLVGRRVVQLRPIILVGEPGGGKSRFARCIGQALGLHVWRTDCSRADAAFAGTDRRWHTAEPCHPFLAIVRSKTANPMVLLDELEKAPSSSNLSVGRLWDCLLSFTEAETSARYPDPALQINVDLSRLSFIATVNNLDPLPGPIRDRFVVVKFPKPAAEDLDALLPAVMTDLAKERGLDERWIRPLNETEHTAVARLWQGGSVRRLRRIVEVILRERDLSATRN</sequence>
<dbReference type="InterPro" id="IPR003593">
    <property type="entry name" value="AAA+_ATPase"/>
</dbReference>
<keyword evidence="6" id="KW-1185">Reference proteome</keyword>